<evidence type="ECO:0000313" key="5">
    <source>
        <dbReference type="Proteomes" id="UP000015350"/>
    </source>
</evidence>
<dbReference type="EC" id="2.7.7.65" evidence="1"/>
<dbReference type="PANTHER" id="PTHR45138">
    <property type="entry name" value="REGULATORY COMPONENTS OF SENSORY TRANSDUCTION SYSTEM"/>
    <property type="match status" value="1"/>
</dbReference>
<feature type="domain" description="GGDEF" evidence="3">
    <location>
        <begin position="37"/>
        <end position="171"/>
    </location>
</feature>
<dbReference type="InterPro" id="IPR050469">
    <property type="entry name" value="Diguanylate_Cyclase"/>
</dbReference>
<evidence type="ECO:0000256" key="2">
    <source>
        <dbReference type="SAM" id="MobiDB-lite"/>
    </source>
</evidence>
<evidence type="ECO:0000259" key="3">
    <source>
        <dbReference type="PROSITE" id="PS50887"/>
    </source>
</evidence>
<gene>
    <name evidence="4" type="ORF">K678_02393</name>
</gene>
<dbReference type="EMBL" id="AQPH01000005">
    <property type="protein sequence ID" value="EPY03076.1"/>
    <property type="molecule type" value="Genomic_DNA"/>
</dbReference>
<accession>S9TLC4</accession>
<dbReference type="eggNOG" id="COG3706">
    <property type="taxonomic scope" value="Bacteria"/>
</dbReference>
<dbReference type="PANTHER" id="PTHR45138:SF24">
    <property type="entry name" value="DIGUANYLATE CYCLASE DGCC-RELATED"/>
    <property type="match status" value="1"/>
</dbReference>
<dbReference type="STRING" id="1316936.K678_02393"/>
<dbReference type="InterPro" id="IPR000160">
    <property type="entry name" value="GGDEF_dom"/>
</dbReference>
<dbReference type="InterPro" id="IPR043128">
    <property type="entry name" value="Rev_trsase/Diguanyl_cyclase"/>
</dbReference>
<dbReference type="PROSITE" id="PS50887">
    <property type="entry name" value="GGDEF"/>
    <property type="match status" value="1"/>
</dbReference>
<feature type="region of interest" description="Disordered" evidence="2">
    <location>
        <begin position="159"/>
        <end position="184"/>
    </location>
</feature>
<dbReference type="GO" id="GO:0005886">
    <property type="term" value="C:plasma membrane"/>
    <property type="evidence" value="ECO:0007669"/>
    <property type="project" value="TreeGrafter"/>
</dbReference>
<dbReference type="GO" id="GO:0052621">
    <property type="term" value="F:diguanylate cyclase activity"/>
    <property type="evidence" value="ECO:0007669"/>
    <property type="project" value="UniProtKB-EC"/>
</dbReference>
<proteinExistence type="predicted"/>
<dbReference type="SMART" id="SM00267">
    <property type="entry name" value="GGDEF"/>
    <property type="match status" value="1"/>
</dbReference>
<dbReference type="InterPro" id="IPR029787">
    <property type="entry name" value="Nucleotide_cyclase"/>
</dbReference>
<protein>
    <recommendedName>
        <fullName evidence="1">diguanylate cyclase</fullName>
        <ecNumber evidence="1">2.7.7.65</ecNumber>
    </recommendedName>
</protein>
<dbReference type="Gene3D" id="3.30.70.270">
    <property type="match status" value="1"/>
</dbReference>
<name>S9TLC4_MAGFU</name>
<reference evidence="4 5" key="1">
    <citation type="submission" date="2013-04" db="EMBL/GenBank/DDBJ databases">
        <authorList>
            <person name="Kuznetsov B."/>
            <person name="Ivanovsky R."/>
        </authorList>
    </citation>
    <scope>NUCLEOTIDE SEQUENCE [LARGE SCALE GENOMIC DNA]</scope>
    <source>
        <strain evidence="4 5">MGU-K5</strain>
    </source>
</reference>
<dbReference type="PATRIC" id="fig|1316936.3.peg.477"/>
<organism evidence="4 5">
    <name type="scientific">Magnetospirillum fulvum MGU-K5</name>
    <dbReference type="NCBI Taxonomy" id="1316936"/>
    <lineage>
        <taxon>Bacteria</taxon>
        <taxon>Pseudomonadati</taxon>
        <taxon>Pseudomonadota</taxon>
        <taxon>Alphaproteobacteria</taxon>
        <taxon>Rhodospirillales</taxon>
        <taxon>Rhodospirillaceae</taxon>
        <taxon>Magnetospirillum</taxon>
    </lineage>
</organism>
<sequence length="184" mass="19362">MTAVATSLALLDEDPARAGALFADIRAAIGRGRDRLEPSCLLVLDIDHYRALIEDRGDETAHQALIRVARTIVGLLPPGTPAARLGSDKFAALLNATGLRDALRLAETLRATLAGLGVKPELPSDPLSVSIGVADAVGLHGETPAAALERAGEALFRAKREGRNRTKVAHPPRPLIPAGARMPR</sequence>
<dbReference type="Pfam" id="PF00990">
    <property type="entry name" value="GGDEF"/>
    <property type="match status" value="1"/>
</dbReference>
<dbReference type="OrthoDB" id="7353168at2"/>
<dbReference type="Proteomes" id="UP000015350">
    <property type="component" value="Unassembled WGS sequence"/>
</dbReference>
<dbReference type="GO" id="GO:1902201">
    <property type="term" value="P:negative regulation of bacterial-type flagellum-dependent cell motility"/>
    <property type="evidence" value="ECO:0007669"/>
    <property type="project" value="TreeGrafter"/>
</dbReference>
<dbReference type="SUPFAM" id="SSF55073">
    <property type="entry name" value="Nucleotide cyclase"/>
    <property type="match status" value="1"/>
</dbReference>
<evidence type="ECO:0000313" key="4">
    <source>
        <dbReference type="EMBL" id="EPY03076.1"/>
    </source>
</evidence>
<dbReference type="RefSeq" id="WP_021130862.1">
    <property type="nucleotide sequence ID" value="NZ_AQPH01000005.1"/>
</dbReference>
<comment type="caution">
    <text evidence="4">The sequence shown here is derived from an EMBL/GenBank/DDBJ whole genome shotgun (WGS) entry which is preliminary data.</text>
</comment>
<dbReference type="AlphaFoldDB" id="S9TLC4"/>
<dbReference type="GO" id="GO:0043709">
    <property type="term" value="P:cell adhesion involved in single-species biofilm formation"/>
    <property type="evidence" value="ECO:0007669"/>
    <property type="project" value="TreeGrafter"/>
</dbReference>
<evidence type="ECO:0000256" key="1">
    <source>
        <dbReference type="ARBA" id="ARBA00012528"/>
    </source>
</evidence>
<dbReference type="NCBIfam" id="TIGR00254">
    <property type="entry name" value="GGDEF"/>
    <property type="match status" value="1"/>
</dbReference>
<dbReference type="CDD" id="cd01949">
    <property type="entry name" value="GGDEF"/>
    <property type="match status" value="1"/>
</dbReference>